<dbReference type="AlphaFoldDB" id="A0A1C4FNG8"/>
<evidence type="ECO:0000313" key="7">
    <source>
        <dbReference type="EMBL" id="OKA38747.1"/>
    </source>
</evidence>
<keyword evidence="4 5" id="KW-0472">Membrane</keyword>
<name>A0A1C4FNG8_BACCE</name>
<dbReference type="EMBL" id="MPON01000002">
    <property type="protein sequence ID" value="OKA38747.1"/>
    <property type="molecule type" value="Genomic_DNA"/>
</dbReference>
<dbReference type="InterPro" id="IPR009908">
    <property type="entry name" value="Methylamine_util_MauE"/>
</dbReference>
<feature type="transmembrane region" description="Helical" evidence="5">
    <location>
        <begin position="78"/>
        <end position="98"/>
    </location>
</feature>
<evidence type="ECO:0000256" key="5">
    <source>
        <dbReference type="SAM" id="Phobius"/>
    </source>
</evidence>
<evidence type="ECO:0000256" key="2">
    <source>
        <dbReference type="ARBA" id="ARBA00022692"/>
    </source>
</evidence>
<organism evidence="7 8">
    <name type="scientific">Bacillus cereus</name>
    <dbReference type="NCBI Taxonomy" id="1396"/>
    <lineage>
        <taxon>Bacteria</taxon>
        <taxon>Bacillati</taxon>
        <taxon>Bacillota</taxon>
        <taxon>Bacilli</taxon>
        <taxon>Bacillales</taxon>
        <taxon>Bacillaceae</taxon>
        <taxon>Bacillus</taxon>
        <taxon>Bacillus cereus group</taxon>
    </lineage>
</organism>
<feature type="transmembrane region" description="Helical" evidence="5">
    <location>
        <begin position="12"/>
        <end position="30"/>
    </location>
</feature>
<accession>A0A1C4FNG8</accession>
<feature type="domain" description="Methylamine utilisation protein MauE" evidence="6">
    <location>
        <begin position="11"/>
        <end position="139"/>
    </location>
</feature>
<evidence type="ECO:0000256" key="4">
    <source>
        <dbReference type="ARBA" id="ARBA00023136"/>
    </source>
</evidence>
<reference evidence="7 8" key="1">
    <citation type="submission" date="2016-11" db="EMBL/GenBank/DDBJ databases">
        <title>Identification of Bacillus cereus isolated from egg-white.</title>
        <authorList>
            <person name="Soni A."/>
            <person name="Oey I."/>
            <person name="Silcock P."/>
            <person name="Bremer P."/>
        </authorList>
    </citation>
    <scope>NUCLEOTIDE SEQUENCE [LARGE SCALE GENOMIC DNA]</scope>
    <source>
        <strain evidence="7 8">NZAS03</strain>
    </source>
</reference>
<feature type="transmembrane region" description="Helical" evidence="5">
    <location>
        <begin position="51"/>
        <end position="72"/>
    </location>
</feature>
<dbReference type="RefSeq" id="WP_073517001.1">
    <property type="nucleotide sequence ID" value="NZ_MPOM01000007.1"/>
</dbReference>
<keyword evidence="3 5" id="KW-1133">Transmembrane helix</keyword>
<sequence length="146" mass="16109">MEESLSISLQYAIRLLSLIGAIVYFRSSIGKLKDVYAFKVIIEDYKVFPKFMIPFITIIVPAIEVAVVVGLFIGGSNIFVAALIGACMQFCFALLMAIKVNQVQPNGCGCFGLHSAEKITMKHVSRNVAMFVMFGILVLFPDTYLV</sequence>
<dbReference type="GO" id="GO:0016020">
    <property type="term" value="C:membrane"/>
    <property type="evidence" value="ECO:0007669"/>
    <property type="project" value="UniProtKB-SubCell"/>
</dbReference>
<evidence type="ECO:0000313" key="8">
    <source>
        <dbReference type="Proteomes" id="UP000186535"/>
    </source>
</evidence>
<proteinExistence type="predicted"/>
<comment type="caution">
    <text evidence="7">The sequence shown here is derived from an EMBL/GenBank/DDBJ whole genome shotgun (WGS) entry which is preliminary data.</text>
</comment>
<dbReference type="UniPathway" id="UPA00895"/>
<keyword evidence="2 5" id="KW-0812">Transmembrane</keyword>
<feature type="transmembrane region" description="Helical" evidence="5">
    <location>
        <begin position="128"/>
        <end position="145"/>
    </location>
</feature>
<dbReference type="GO" id="GO:0030416">
    <property type="term" value="P:methylamine metabolic process"/>
    <property type="evidence" value="ECO:0007669"/>
    <property type="project" value="InterPro"/>
</dbReference>
<gene>
    <name evidence="7" type="ORF">BJR07_12620</name>
</gene>
<comment type="subcellular location">
    <subcellularLocation>
        <location evidence="1">Membrane</location>
        <topology evidence="1">Multi-pass membrane protein</topology>
    </subcellularLocation>
</comment>
<dbReference type="Pfam" id="PF07291">
    <property type="entry name" value="MauE"/>
    <property type="match status" value="1"/>
</dbReference>
<evidence type="ECO:0000256" key="3">
    <source>
        <dbReference type="ARBA" id="ARBA00022989"/>
    </source>
</evidence>
<evidence type="ECO:0000259" key="6">
    <source>
        <dbReference type="Pfam" id="PF07291"/>
    </source>
</evidence>
<evidence type="ECO:0000256" key="1">
    <source>
        <dbReference type="ARBA" id="ARBA00004141"/>
    </source>
</evidence>
<dbReference type="Proteomes" id="UP000186535">
    <property type="component" value="Unassembled WGS sequence"/>
</dbReference>
<protein>
    <recommendedName>
        <fullName evidence="6">Methylamine utilisation protein MauE domain-containing protein</fullName>
    </recommendedName>
</protein>